<dbReference type="InterPro" id="IPR025272">
    <property type="entry name" value="SocA_Panacea"/>
</dbReference>
<sequence length="160" mass="18114">MELSRNRYGLKKEVFAMIPASFAAKHLCEISGWRLSNLQLQKLLYLADMNFVGATGERLVDEDFEAWDYGPVLPSLYHRCKSFGSKSVPDVFWGVGSIAGRPEAEMLDTAWENLKSQSPGQLVENTHWDQGAWAKRYVPGAKGVKIATGDMIEEYRRRVQ</sequence>
<gene>
    <name evidence="2" type="ORF">GAO09_00330</name>
</gene>
<comment type="caution">
    <text evidence="2">The sequence shown here is derived from an EMBL/GenBank/DDBJ whole genome shotgun (WGS) entry which is preliminary data.</text>
</comment>
<reference evidence="2 3" key="1">
    <citation type="submission" date="2019-11" db="EMBL/GenBank/DDBJ databases">
        <title>Genome analysis of Rhizobacterium cereale a novel genus and species isolated from maize roots in North Spain.</title>
        <authorList>
            <person name="Menendez E."/>
            <person name="Flores-Felix J.D."/>
            <person name="Ramirez-Bahena M.-H."/>
            <person name="Igual J.M."/>
            <person name="Garcia-Fraile P."/>
            <person name="Peix A."/>
            <person name="Velazquez E."/>
        </authorList>
    </citation>
    <scope>NUCLEOTIDE SEQUENCE [LARGE SCALE GENOMIC DNA]</scope>
    <source>
        <strain evidence="2 3">RZME27</strain>
    </source>
</reference>
<evidence type="ECO:0000259" key="1">
    <source>
        <dbReference type="Pfam" id="PF13274"/>
    </source>
</evidence>
<protein>
    <submittedName>
        <fullName evidence="2">DUF4065 domain-containing protein</fullName>
    </submittedName>
</protein>
<accession>A0A6A8A6P8</accession>
<evidence type="ECO:0000313" key="3">
    <source>
        <dbReference type="Proteomes" id="UP000435138"/>
    </source>
</evidence>
<name>A0A6A8A6P8_9HYPH</name>
<organism evidence="2 3">
    <name type="scientific">Endobacterium cereale</name>
    <dbReference type="NCBI Taxonomy" id="2663029"/>
    <lineage>
        <taxon>Bacteria</taxon>
        <taxon>Pseudomonadati</taxon>
        <taxon>Pseudomonadota</taxon>
        <taxon>Alphaproteobacteria</taxon>
        <taxon>Hyphomicrobiales</taxon>
        <taxon>Rhizobiaceae</taxon>
        <taxon>Endobacterium</taxon>
    </lineage>
</organism>
<dbReference type="AlphaFoldDB" id="A0A6A8A6P8"/>
<keyword evidence="3" id="KW-1185">Reference proteome</keyword>
<proteinExistence type="predicted"/>
<dbReference type="EMBL" id="WIXI01000022">
    <property type="protein sequence ID" value="MQY44521.1"/>
    <property type="molecule type" value="Genomic_DNA"/>
</dbReference>
<feature type="domain" description="Antitoxin SocA-like Panacea" evidence="1">
    <location>
        <begin position="40"/>
        <end position="87"/>
    </location>
</feature>
<evidence type="ECO:0000313" key="2">
    <source>
        <dbReference type="EMBL" id="MQY44521.1"/>
    </source>
</evidence>
<dbReference type="Pfam" id="PF13274">
    <property type="entry name" value="SocA_Panacea"/>
    <property type="match status" value="1"/>
</dbReference>
<dbReference type="Proteomes" id="UP000435138">
    <property type="component" value="Unassembled WGS sequence"/>
</dbReference>